<evidence type="ECO:0000313" key="1">
    <source>
        <dbReference type="EMBL" id="CAL4061326.1"/>
    </source>
</evidence>
<protein>
    <submittedName>
        <fullName evidence="1">Uncharacterized protein</fullName>
    </submittedName>
</protein>
<comment type="caution">
    <text evidence="1">The sequence shown here is derived from an EMBL/GenBank/DDBJ whole genome shotgun (WGS) entry which is preliminary data.</text>
</comment>
<proteinExistence type="predicted"/>
<dbReference type="Proteomes" id="UP001497623">
    <property type="component" value="Unassembled WGS sequence"/>
</dbReference>
<keyword evidence="2" id="KW-1185">Reference proteome</keyword>
<name>A0AAV2PLT0_MEGNR</name>
<evidence type="ECO:0000313" key="2">
    <source>
        <dbReference type="Proteomes" id="UP001497623"/>
    </source>
</evidence>
<accession>A0AAV2PLT0</accession>
<gene>
    <name evidence="1" type="ORF">MNOR_LOCUS2076</name>
</gene>
<reference evidence="1 2" key="1">
    <citation type="submission" date="2024-05" db="EMBL/GenBank/DDBJ databases">
        <authorList>
            <person name="Wallberg A."/>
        </authorList>
    </citation>
    <scope>NUCLEOTIDE SEQUENCE [LARGE SCALE GENOMIC DNA]</scope>
</reference>
<dbReference type="SUPFAM" id="SSF52047">
    <property type="entry name" value="RNI-like"/>
    <property type="match status" value="1"/>
</dbReference>
<dbReference type="AlphaFoldDB" id="A0AAV2PLT0"/>
<dbReference type="EMBL" id="CAXKWB010000601">
    <property type="protein sequence ID" value="CAL4061326.1"/>
    <property type="molecule type" value="Genomic_DNA"/>
</dbReference>
<sequence length="296" mass="34167">METNVSNAAWQTPASLLKLAARTAAEALIHSTVPSNIFSDTWYQNVDDEYDKDRFDETYRCLTVALTHPDDKQYAKEKEHLICTLSELRHWWDGQDGLALLPAKLQKEVHYYIIDCLESECFVCIEHEDILDCECFNCLSRIGISGISCLFRWLRMLLFSGQTKGKLLPMIKLDSVGCAAFACLLDSLAPFPRIQWLDFEPCSFMEPVLIKTILKNSPNIRSLRIGEKSIKFLNYVEMFCPNLELLYMHDPGYSDNLYELFFSGISKETVRKIVSDNCFTFVKHTFKFEKNILNAY</sequence>
<organism evidence="1 2">
    <name type="scientific">Meganyctiphanes norvegica</name>
    <name type="common">Northern krill</name>
    <name type="synonym">Thysanopoda norvegica</name>
    <dbReference type="NCBI Taxonomy" id="48144"/>
    <lineage>
        <taxon>Eukaryota</taxon>
        <taxon>Metazoa</taxon>
        <taxon>Ecdysozoa</taxon>
        <taxon>Arthropoda</taxon>
        <taxon>Crustacea</taxon>
        <taxon>Multicrustacea</taxon>
        <taxon>Malacostraca</taxon>
        <taxon>Eumalacostraca</taxon>
        <taxon>Eucarida</taxon>
        <taxon>Euphausiacea</taxon>
        <taxon>Euphausiidae</taxon>
        <taxon>Meganyctiphanes</taxon>
    </lineage>
</organism>